<evidence type="ECO:0000313" key="1">
    <source>
        <dbReference type="EMBL" id="CAK0796038.1"/>
    </source>
</evidence>
<comment type="caution">
    <text evidence="1">The sequence shown here is derived from an EMBL/GenBank/DDBJ whole genome shotgun (WGS) entry which is preliminary data.</text>
</comment>
<keyword evidence="2" id="KW-1185">Reference proteome</keyword>
<name>A0ABN9PSB4_9DINO</name>
<dbReference type="Gene3D" id="1.25.40.10">
    <property type="entry name" value="Tetratricopeptide repeat domain"/>
    <property type="match status" value="1"/>
</dbReference>
<organism evidence="1 2">
    <name type="scientific">Prorocentrum cordatum</name>
    <dbReference type="NCBI Taxonomy" id="2364126"/>
    <lineage>
        <taxon>Eukaryota</taxon>
        <taxon>Sar</taxon>
        <taxon>Alveolata</taxon>
        <taxon>Dinophyceae</taxon>
        <taxon>Prorocentrales</taxon>
        <taxon>Prorocentraceae</taxon>
        <taxon>Prorocentrum</taxon>
    </lineage>
</organism>
<accession>A0ABN9PSB4</accession>
<proteinExistence type="predicted"/>
<dbReference type="EMBL" id="CAUYUJ010001449">
    <property type="protein sequence ID" value="CAK0796038.1"/>
    <property type="molecule type" value="Genomic_DNA"/>
</dbReference>
<dbReference type="InterPro" id="IPR002885">
    <property type="entry name" value="PPR_rpt"/>
</dbReference>
<protein>
    <recommendedName>
        <fullName evidence="3">Pentatricopeptide repeat-containing protein</fullName>
    </recommendedName>
</protein>
<feature type="non-terminal residue" evidence="1">
    <location>
        <position position="124"/>
    </location>
</feature>
<gene>
    <name evidence="1" type="ORF">PCOR1329_LOCUS5522</name>
</gene>
<dbReference type="InterPro" id="IPR011990">
    <property type="entry name" value="TPR-like_helical_dom_sf"/>
</dbReference>
<evidence type="ECO:0008006" key="3">
    <source>
        <dbReference type="Google" id="ProtNLM"/>
    </source>
</evidence>
<dbReference type="Proteomes" id="UP001189429">
    <property type="component" value="Unassembled WGS sequence"/>
</dbReference>
<sequence>MAQFVSSDEDAALARRICLRLLAAEGHVPAAVWGALVCAHARDGDADAAFALLSRLEARGGGGAEVPPLVFEELIEGLVRDRRLQAAFDTFQRMRAPGAAKERCGQGVGGDPWHPLPLFVEQGR</sequence>
<reference evidence="1" key="1">
    <citation type="submission" date="2023-10" db="EMBL/GenBank/DDBJ databases">
        <authorList>
            <person name="Chen Y."/>
            <person name="Shah S."/>
            <person name="Dougan E. K."/>
            <person name="Thang M."/>
            <person name="Chan C."/>
        </authorList>
    </citation>
    <scope>NUCLEOTIDE SEQUENCE [LARGE SCALE GENOMIC DNA]</scope>
</reference>
<evidence type="ECO:0000313" key="2">
    <source>
        <dbReference type="Proteomes" id="UP001189429"/>
    </source>
</evidence>
<dbReference type="Pfam" id="PF01535">
    <property type="entry name" value="PPR"/>
    <property type="match status" value="2"/>
</dbReference>